<evidence type="ECO:0000313" key="2">
    <source>
        <dbReference type="Proteomes" id="UP000030673"/>
    </source>
</evidence>
<dbReference type="AlphaFoldDB" id="W7JZA7"/>
<evidence type="ECO:0000313" key="1">
    <source>
        <dbReference type="EMBL" id="EWC86025.1"/>
    </source>
</evidence>
<gene>
    <name evidence="1" type="ORF">PFNF54_05129</name>
</gene>
<accession>W7JZA7</accession>
<dbReference type="Proteomes" id="UP000030673">
    <property type="component" value="Unassembled WGS sequence"/>
</dbReference>
<reference evidence="1 2" key="1">
    <citation type="submission" date="2013-02" db="EMBL/GenBank/DDBJ databases">
        <title>The Genome Sequence of Plasmodium falciparum NF54.</title>
        <authorList>
            <consortium name="The Broad Institute Genome Sequencing Platform"/>
            <consortium name="The Broad Institute Genome Sequencing Center for Infectious Disease"/>
            <person name="Neafsey D."/>
            <person name="Cheeseman I."/>
            <person name="Volkman S."/>
            <person name="Adams J."/>
            <person name="Walker B."/>
            <person name="Young S.K."/>
            <person name="Zeng Q."/>
            <person name="Gargeya S."/>
            <person name="Fitzgerald M."/>
            <person name="Haas B."/>
            <person name="Abouelleil A."/>
            <person name="Alvarado L."/>
            <person name="Arachchi H.M."/>
            <person name="Berlin A.M."/>
            <person name="Chapman S.B."/>
            <person name="Dewar J."/>
            <person name="Goldberg J."/>
            <person name="Griggs A."/>
            <person name="Gujja S."/>
            <person name="Hansen M."/>
            <person name="Howarth C."/>
            <person name="Imamovic A."/>
            <person name="Larimer J."/>
            <person name="McCowan C."/>
            <person name="Murphy C."/>
            <person name="Neiman D."/>
            <person name="Pearson M."/>
            <person name="Priest M."/>
            <person name="Roberts A."/>
            <person name="Saif S."/>
            <person name="Shea T."/>
            <person name="Sisk P."/>
            <person name="Sykes S."/>
            <person name="Wortman J."/>
            <person name="Nusbaum C."/>
            <person name="Birren B."/>
        </authorList>
    </citation>
    <scope>NUCLEOTIDE SEQUENCE [LARGE SCALE GENOMIC DNA]</scope>
    <source>
        <strain evidence="1 2">NF54</strain>
    </source>
</reference>
<dbReference type="EMBL" id="KE123879">
    <property type="protein sequence ID" value="EWC86025.1"/>
    <property type="molecule type" value="Genomic_DNA"/>
</dbReference>
<protein>
    <submittedName>
        <fullName evidence="1">Uncharacterized protein</fullName>
    </submittedName>
</protein>
<sequence>MINGIVEFGQYGVGGLK</sequence>
<organism evidence="1 2">
    <name type="scientific">Plasmodium falciparum (isolate NF54)</name>
    <dbReference type="NCBI Taxonomy" id="5843"/>
    <lineage>
        <taxon>Eukaryota</taxon>
        <taxon>Sar</taxon>
        <taxon>Alveolata</taxon>
        <taxon>Apicomplexa</taxon>
        <taxon>Aconoidasida</taxon>
        <taxon>Haemosporida</taxon>
        <taxon>Plasmodiidae</taxon>
        <taxon>Plasmodium</taxon>
        <taxon>Plasmodium (Laverania)</taxon>
    </lineage>
</organism>
<name>W7JZA7_PLAFO</name>
<proteinExistence type="predicted"/>
<keyword evidence="2" id="KW-1185">Reference proteome</keyword>